<dbReference type="EMBL" id="CAMXCT030001792">
    <property type="protein sequence ID" value="CAL4780438.1"/>
    <property type="molecule type" value="Genomic_DNA"/>
</dbReference>
<keyword evidence="1" id="KW-0812">Transmembrane</keyword>
<dbReference type="AlphaFoldDB" id="A0A9P1FYS7"/>
<organism evidence="2">
    <name type="scientific">Cladocopium goreaui</name>
    <dbReference type="NCBI Taxonomy" id="2562237"/>
    <lineage>
        <taxon>Eukaryota</taxon>
        <taxon>Sar</taxon>
        <taxon>Alveolata</taxon>
        <taxon>Dinophyceae</taxon>
        <taxon>Suessiales</taxon>
        <taxon>Symbiodiniaceae</taxon>
        <taxon>Cladocopium</taxon>
    </lineage>
</organism>
<dbReference type="Proteomes" id="UP001152797">
    <property type="component" value="Unassembled WGS sequence"/>
</dbReference>
<keyword evidence="1" id="KW-1133">Transmembrane helix</keyword>
<evidence type="ECO:0000313" key="2">
    <source>
        <dbReference type="EMBL" id="CAI3993126.1"/>
    </source>
</evidence>
<evidence type="ECO:0000313" key="4">
    <source>
        <dbReference type="Proteomes" id="UP001152797"/>
    </source>
</evidence>
<keyword evidence="4" id="KW-1185">Reference proteome</keyword>
<keyword evidence="1" id="KW-0472">Membrane</keyword>
<feature type="transmembrane region" description="Helical" evidence="1">
    <location>
        <begin position="315"/>
        <end position="335"/>
    </location>
</feature>
<gene>
    <name evidence="2" type="ORF">C1SCF055_LOCUS19904</name>
</gene>
<comment type="caution">
    <text evidence="2">The sequence shown here is derived from an EMBL/GenBank/DDBJ whole genome shotgun (WGS) entry which is preliminary data.</text>
</comment>
<feature type="transmembrane region" description="Helical" evidence="1">
    <location>
        <begin position="624"/>
        <end position="645"/>
    </location>
</feature>
<proteinExistence type="predicted"/>
<protein>
    <submittedName>
        <fullName evidence="2">Uncharacterized protein</fullName>
    </submittedName>
</protein>
<reference evidence="3" key="2">
    <citation type="submission" date="2024-04" db="EMBL/GenBank/DDBJ databases">
        <authorList>
            <person name="Chen Y."/>
            <person name="Shah S."/>
            <person name="Dougan E. K."/>
            <person name="Thang M."/>
            <person name="Chan C."/>
        </authorList>
    </citation>
    <scope>NUCLEOTIDE SEQUENCE [LARGE SCALE GENOMIC DNA]</scope>
</reference>
<feature type="transmembrane region" description="Helical" evidence="1">
    <location>
        <begin position="97"/>
        <end position="120"/>
    </location>
</feature>
<feature type="transmembrane region" description="Helical" evidence="1">
    <location>
        <begin position="64"/>
        <end position="85"/>
    </location>
</feature>
<accession>A0A9P1FYS7</accession>
<reference evidence="2" key="1">
    <citation type="submission" date="2022-10" db="EMBL/GenBank/DDBJ databases">
        <authorList>
            <person name="Chen Y."/>
            <person name="Dougan E. K."/>
            <person name="Chan C."/>
            <person name="Rhodes N."/>
            <person name="Thang M."/>
        </authorList>
    </citation>
    <scope>NUCLEOTIDE SEQUENCE</scope>
</reference>
<dbReference type="EMBL" id="CAMXCT020001792">
    <property type="protein sequence ID" value="CAL1146501.1"/>
    <property type="molecule type" value="Genomic_DNA"/>
</dbReference>
<dbReference type="EMBL" id="CAMXCT010001792">
    <property type="protein sequence ID" value="CAI3993126.1"/>
    <property type="molecule type" value="Genomic_DNA"/>
</dbReference>
<evidence type="ECO:0000313" key="3">
    <source>
        <dbReference type="EMBL" id="CAL1146501.1"/>
    </source>
</evidence>
<evidence type="ECO:0000256" key="1">
    <source>
        <dbReference type="SAM" id="Phobius"/>
    </source>
</evidence>
<sequence length="940" mass="104617">MVVLEAFGLASKELFDYNRENYKFDQEQRLERDMQRVEMQINRFDLFREDIEDLVKLTVDKMDMYHIVGALFLSFTALVYCEGIIEGPQPPFFMGLYLLTVAASFVYLLLAVWLSMYASIASHSFGVRLRTRYVRLPIPNLSQIQSLTTKLSDFEKQGLSKVMRLPFGPTGAQTWQLEAQRNEASSATESAASTAIADVGGKPNALPETRLGEQGDLGFGREDLLMKAAASVPGKHVELFRKLQAKWQCYDAYARVSMALGVNQMIQSVNYFVVGVTMIQTCSPSCGYAATVIFQSCAFGLMFLDIAGLKTSQIMALQIVGSLPMVILVIMLTIANQGRQSSEPIDVLCTAFYASPACPFLEALWLELFMQTARPTKDEASLPRRFRTVLFLDVFGDAAYDPTEAEHATVTAGVDGKLDEQAGDVNRREIQQTQAALSIFAMEGAQSALRCWEAVPQDLLTRIQVSQLQSLRQEFNDWRHRYHGCLSKMKSRRGVPYDPIQQDARALRTWEELTPLEQQQNEFYSAVIGPLQRRADGSTQYYDLMRNIAVWTLAPGTKVLDMTEVVNRVQNVEHEVTSLLKTERGDLEAIGVSEHEPESRPFIFKSRKRAGHHRLPWKSVRRMTAVLQVCWIFLGIQSLLSSLGVGGQLRFERRLTSVARKESLILTDLPILWPHSFFRPTALSCGMESGNSKIIMETPYAQYQLRFDASAAKLSPVSSSSFAAGDNLLGCSPLGCTKAQLEDGGRVLSVRQGTLMAHGEEVNKRYQDPHTLHLEIQGQPWLKMAGLQLPCATVQLLLGFQSNRTCYVFAGWDGEHLPLVALEIPANSELVAVITPRVDAPLEGLTDLTALHMAQNANGVRLWALLPGQVEAWDLSSLVALGTWKLDGASCLEATSLCEASALQLDDQLDSLLLAGFVEQRPHLFRAQLPKFEGLGVLGM</sequence>
<name>A0A9P1FYS7_9DINO</name>
<dbReference type="OrthoDB" id="409641at2759"/>